<accession>A0A2S9WQU9</accession>
<protein>
    <submittedName>
        <fullName evidence="3">Uncharacterized protein</fullName>
    </submittedName>
</protein>
<keyword evidence="4" id="KW-1185">Reference proteome</keyword>
<dbReference type="PROSITE" id="PS52050">
    <property type="entry name" value="WYL"/>
    <property type="match status" value="1"/>
</dbReference>
<gene>
    <name evidence="3" type="ORF">BST86_01555</name>
</gene>
<evidence type="ECO:0000259" key="1">
    <source>
        <dbReference type="Pfam" id="PF13280"/>
    </source>
</evidence>
<feature type="domain" description="WCX" evidence="2">
    <location>
        <begin position="222"/>
        <end position="298"/>
    </location>
</feature>
<dbReference type="Proteomes" id="UP000239532">
    <property type="component" value="Unassembled WGS sequence"/>
</dbReference>
<dbReference type="InterPro" id="IPR057727">
    <property type="entry name" value="WCX_dom"/>
</dbReference>
<feature type="domain" description="WYL" evidence="1">
    <location>
        <begin position="121"/>
        <end position="188"/>
    </location>
</feature>
<dbReference type="InterPro" id="IPR026881">
    <property type="entry name" value="WYL_dom"/>
</dbReference>
<dbReference type="Pfam" id="PF25583">
    <property type="entry name" value="WCX"/>
    <property type="match status" value="1"/>
</dbReference>
<reference evidence="3 4" key="1">
    <citation type="submission" date="2016-11" db="EMBL/GenBank/DDBJ databases">
        <title>Trade-off between light-utilization and light-protection in marine flavobacteria.</title>
        <authorList>
            <person name="Kumagai Y."/>
        </authorList>
    </citation>
    <scope>NUCLEOTIDE SEQUENCE [LARGE SCALE GENOMIC DNA]</scope>
    <source>
        <strain evidence="3 4">JCM 17109</strain>
    </source>
</reference>
<evidence type="ECO:0000313" key="4">
    <source>
        <dbReference type="Proteomes" id="UP000239532"/>
    </source>
</evidence>
<organism evidence="3 4">
    <name type="scientific">Nonlabens agnitus</name>
    <dbReference type="NCBI Taxonomy" id="870484"/>
    <lineage>
        <taxon>Bacteria</taxon>
        <taxon>Pseudomonadati</taxon>
        <taxon>Bacteroidota</taxon>
        <taxon>Flavobacteriia</taxon>
        <taxon>Flavobacteriales</taxon>
        <taxon>Flavobacteriaceae</taxon>
        <taxon>Nonlabens</taxon>
    </lineage>
</organism>
<evidence type="ECO:0000259" key="2">
    <source>
        <dbReference type="Pfam" id="PF25583"/>
    </source>
</evidence>
<dbReference type="AlphaFoldDB" id="A0A2S9WQU9"/>
<dbReference type="EMBL" id="MQUC01000003">
    <property type="protein sequence ID" value="PRP65864.1"/>
    <property type="molecule type" value="Genomic_DNA"/>
</dbReference>
<dbReference type="Pfam" id="PF13280">
    <property type="entry name" value="WYL"/>
    <property type="match status" value="1"/>
</dbReference>
<dbReference type="InterPro" id="IPR051534">
    <property type="entry name" value="CBASS_pafABC_assoc_protein"/>
</dbReference>
<dbReference type="PANTHER" id="PTHR34580">
    <property type="match status" value="1"/>
</dbReference>
<name>A0A2S9WQU9_9FLAO</name>
<proteinExistence type="predicted"/>
<sequence length="302" mass="35470">MANYTLLKRLSCIVHITTHKGCVSKQELIKRLLCDYDIDTTPRTFERDLKNLKDNFGIEISYNRAERGYLLVEEDNSVHRFLKFAEFSSLAEIYEEGMRDYSSFNKYVIPDDSSAFTGLHNMARILKAITLSRKLTFRKENYLNKTSKTYTVTPLRLKEYLKRWYLIAVPEDIEDIRSFGLDRINNLQITDKNAQTKKAYEKQIEAYGDVVGLNFDETDEVQKVMLSVESNQLKYLKSLPLHKSQVCLDSGDDWGTVIYKLKPNYELEMQLLKMGEKVVVMEPKWLRKKMKNRINEMMSNYV</sequence>
<dbReference type="OrthoDB" id="43316at2"/>
<comment type="caution">
    <text evidence="3">The sequence shown here is derived from an EMBL/GenBank/DDBJ whole genome shotgun (WGS) entry which is preliminary data.</text>
</comment>
<evidence type="ECO:0000313" key="3">
    <source>
        <dbReference type="EMBL" id="PRP65864.1"/>
    </source>
</evidence>
<dbReference type="PANTHER" id="PTHR34580:SF9">
    <property type="entry name" value="SLL5097 PROTEIN"/>
    <property type="match status" value="1"/>
</dbReference>
<dbReference type="RefSeq" id="WP_105981732.1">
    <property type="nucleotide sequence ID" value="NZ_MQUC01000003.1"/>
</dbReference>